<proteinExistence type="predicted"/>
<dbReference type="AlphaFoldDB" id="A0A543A2J5"/>
<dbReference type="NCBIfam" id="NF040603">
    <property type="entry name" value="choice_anch_P"/>
    <property type="match status" value="2"/>
</dbReference>
<gene>
    <name evidence="2" type="ORF">FB381_0646</name>
</gene>
<keyword evidence="1" id="KW-0732">Signal</keyword>
<name>A0A543A2J5_9ACTN</name>
<reference evidence="2 3" key="1">
    <citation type="submission" date="2019-06" db="EMBL/GenBank/DDBJ databases">
        <title>Sequencing the genomes of 1000 actinobacteria strains.</title>
        <authorList>
            <person name="Klenk H.-P."/>
        </authorList>
    </citation>
    <scope>NUCLEOTIDE SEQUENCE [LARGE SCALE GENOMIC DNA]</scope>
    <source>
        <strain evidence="2 3">DSM 25218</strain>
    </source>
</reference>
<feature type="chain" id="PRO_5021863128" evidence="1">
    <location>
        <begin position="30"/>
        <end position="427"/>
    </location>
</feature>
<protein>
    <submittedName>
        <fullName evidence="2">Uncharacterized protein</fullName>
    </submittedName>
</protein>
<dbReference type="EMBL" id="VFOV01000001">
    <property type="protein sequence ID" value="TQL66780.1"/>
    <property type="molecule type" value="Genomic_DNA"/>
</dbReference>
<evidence type="ECO:0000313" key="3">
    <source>
        <dbReference type="Proteomes" id="UP000320209"/>
    </source>
</evidence>
<evidence type="ECO:0000313" key="2">
    <source>
        <dbReference type="EMBL" id="TQL66780.1"/>
    </source>
</evidence>
<dbReference type="Proteomes" id="UP000320209">
    <property type="component" value="Unassembled WGS sequence"/>
</dbReference>
<organism evidence="2 3">
    <name type="scientific">Nocardioides albertanoniae</name>
    <dbReference type="NCBI Taxonomy" id="1175486"/>
    <lineage>
        <taxon>Bacteria</taxon>
        <taxon>Bacillati</taxon>
        <taxon>Actinomycetota</taxon>
        <taxon>Actinomycetes</taxon>
        <taxon>Propionibacteriales</taxon>
        <taxon>Nocardioidaceae</taxon>
        <taxon>Nocardioides</taxon>
    </lineage>
</organism>
<evidence type="ECO:0000256" key="1">
    <source>
        <dbReference type="SAM" id="SignalP"/>
    </source>
</evidence>
<sequence length="427" mass="43956">MRSMRTLVLSAAAAALTGGVLAVPAPSQAALTTTSFGMFANGFGTRVTGGQLPANSGDLGYQTVGCTRKAGHDVSNNTAGAKVPGLGKIGATETRQRTVKSGKSVKVISTHKIANVVLNNNKLGKVTVEGLSSTSQAWWNGSGYKSDATSDVARVVLDPAGPGPKHELKVPGRDKPLVIPGIATIGLGNVTERSNANGAMSYANGIYIKLHGSDSEVIVGRSRADINGKVYSGVFGGFGAAVDASALGGKVEVGKNPLTNVVCTGTKGKELSKSLAGVPLGDAGSIVNVKGLSSGQRSSQTKTSATGYSFGEVANVNIGKGAIRIEAIRAQANAKYTKDKGTSTSTSGTKFGDIYIQDKKVSLEQLRSALSRVDIPGLLKIETNVVTNRSKKLVEVVALRLTLLDATEGTKSHVNIGHARFAVNPDR</sequence>
<comment type="caution">
    <text evidence="2">The sequence shown here is derived from an EMBL/GenBank/DDBJ whole genome shotgun (WGS) entry which is preliminary data.</text>
</comment>
<keyword evidence="3" id="KW-1185">Reference proteome</keyword>
<accession>A0A543A2J5</accession>
<feature type="signal peptide" evidence="1">
    <location>
        <begin position="1"/>
        <end position="29"/>
    </location>
</feature>